<organism evidence="3 4">
    <name type="scientific">[Clostridium] methylpentosum DSM 5476</name>
    <dbReference type="NCBI Taxonomy" id="537013"/>
    <lineage>
        <taxon>Bacteria</taxon>
        <taxon>Bacillati</taxon>
        <taxon>Bacillota</taxon>
        <taxon>Clostridia</taxon>
        <taxon>Eubacteriales</taxon>
        <taxon>Oscillospiraceae</taxon>
        <taxon>Oscillospiraceae incertae sedis</taxon>
    </lineage>
</organism>
<dbReference type="InterPro" id="IPR000551">
    <property type="entry name" value="MerR-type_HTH_dom"/>
</dbReference>
<reference evidence="3 4" key="2">
    <citation type="submission" date="2009-02" db="EMBL/GenBank/DDBJ databases">
        <title>Draft genome sequence of Clostridium methylpentosum (DSM 5476).</title>
        <authorList>
            <person name="Sudarsanam P."/>
            <person name="Ley R."/>
            <person name="Guruge J."/>
            <person name="Turnbaugh P.J."/>
            <person name="Mahowald M."/>
            <person name="Liep D."/>
            <person name="Gordon J."/>
        </authorList>
    </citation>
    <scope>NUCLEOTIDE SEQUENCE [LARGE SCALE GENOMIC DNA]</scope>
    <source>
        <strain evidence="3 4">DSM 5476</strain>
    </source>
</reference>
<dbReference type="CDD" id="cd04782">
    <property type="entry name" value="HTH_BltR"/>
    <property type="match status" value="1"/>
</dbReference>
<dbReference type="Pfam" id="PF13411">
    <property type="entry name" value="MerR_1"/>
    <property type="match status" value="1"/>
</dbReference>
<dbReference type="InterPro" id="IPR047057">
    <property type="entry name" value="MerR_fam"/>
</dbReference>
<evidence type="ECO:0000313" key="3">
    <source>
        <dbReference type="EMBL" id="EEG28627.1"/>
    </source>
</evidence>
<dbReference type="Gene3D" id="3.20.80.10">
    <property type="entry name" value="Regulatory factor, effector binding domain"/>
    <property type="match status" value="1"/>
</dbReference>
<accession>C0EIW6</accession>
<evidence type="ECO:0000256" key="1">
    <source>
        <dbReference type="ARBA" id="ARBA00023125"/>
    </source>
</evidence>
<dbReference type="GO" id="GO:0003700">
    <property type="term" value="F:DNA-binding transcription factor activity"/>
    <property type="evidence" value="ECO:0007669"/>
    <property type="project" value="InterPro"/>
</dbReference>
<gene>
    <name evidence="3" type="ORF">CLOSTMETH_03812</name>
</gene>
<dbReference type="GO" id="GO:0003677">
    <property type="term" value="F:DNA binding"/>
    <property type="evidence" value="ECO:0007669"/>
    <property type="project" value="UniProtKB-KW"/>
</dbReference>
<dbReference type="Proteomes" id="UP000003340">
    <property type="component" value="Unassembled WGS sequence"/>
</dbReference>
<feature type="domain" description="HTH merR-type" evidence="2">
    <location>
        <begin position="8"/>
        <end position="77"/>
    </location>
</feature>
<dbReference type="SUPFAM" id="SSF46955">
    <property type="entry name" value="Putative DNA-binding domain"/>
    <property type="match status" value="1"/>
</dbReference>
<dbReference type="SMART" id="SM00422">
    <property type="entry name" value="HTH_MERR"/>
    <property type="match status" value="1"/>
</dbReference>
<evidence type="ECO:0000259" key="2">
    <source>
        <dbReference type="PROSITE" id="PS50937"/>
    </source>
</evidence>
<dbReference type="eggNOG" id="COG0789">
    <property type="taxonomic scope" value="Bacteria"/>
</dbReference>
<dbReference type="PANTHER" id="PTHR30204">
    <property type="entry name" value="REDOX-CYCLING DRUG-SENSING TRANSCRIPTIONAL ACTIVATOR SOXR"/>
    <property type="match status" value="1"/>
</dbReference>
<dbReference type="InterPro" id="IPR009061">
    <property type="entry name" value="DNA-bd_dom_put_sf"/>
</dbReference>
<dbReference type="HOGENOM" id="CLU_065103_0_2_9"/>
<dbReference type="eggNOG" id="COG4978">
    <property type="taxonomic scope" value="Bacteria"/>
</dbReference>
<keyword evidence="4" id="KW-1185">Reference proteome</keyword>
<dbReference type="STRING" id="537013.CLOSTMETH_03812"/>
<dbReference type="SUPFAM" id="SSF55136">
    <property type="entry name" value="Probable bacterial effector-binding domain"/>
    <property type="match status" value="1"/>
</dbReference>
<protein>
    <submittedName>
        <fullName evidence="3">Transcriptional regulator, MerR family</fullName>
    </submittedName>
</protein>
<evidence type="ECO:0000313" key="4">
    <source>
        <dbReference type="Proteomes" id="UP000003340"/>
    </source>
</evidence>
<dbReference type="Gene3D" id="1.10.1660.10">
    <property type="match status" value="1"/>
</dbReference>
<keyword evidence="1" id="KW-0238">DNA-binding</keyword>
<dbReference type="AlphaFoldDB" id="C0EIW6"/>
<dbReference type="PROSITE" id="PS50937">
    <property type="entry name" value="HTH_MERR_2"/>
    <property type="match status" value="1"/>
</dbReference>
<dbReference type="InterPro" id="IPR011256">
    <property type="entry name" value="Reg_factor_effector_dom_sf"/>
</dbReference>
<name>C0EIW6_9FIRM</name>
<dbReference type="PROSITE" id="PS00552">
    <property type="entry name" value="HTH_MERR_1"/>
    <property type="match status" value="1"/>
</dbReference>
<sequence>MNESLQNTFSTGEFAALCGVTKHTLFHYDKIGVFSPEIKRENGYRYYTTAQYDTFLVISILRELGMPLQQIKEYLGRRSPEEFLQLIEAETKIIDQKIEQLRRNKRLMHQRAAYAQEALTHPPGEMILRWEPEEYLVTTAEFELPSEVDKEVVLAFSELIQSCDSLGVDAFYTIGGMVDPKQIQQGRCGAYSRYYVRLCEPHSSASVILKPAGVYLTAYHQGYYDSTLPTYQKLLAFGAQQGLSLSGLFYEDVLLDELALKECDQYVLKISILTTAEDPTAAAR</sequence>
<proteinExistence type="predicted"/>
<dbReference type="EMBL" id="ACEC01000130">
    <property type="protein sequence ID" value="EEG28627.1"/>
    <property type="molecule type" value="Genomic_DNA"/>
</dbReference>
<dbReference type="PANTHER" id="PTHR30204:SF85">
    <property type="entry name" value="MULTIDRUG-EFFLUX TRANSPORTER 2 REGULATOR"/>
    <property type="match status" value="1"/>
</dbReference>
<comment type="caution">
    <text evidence="3">The sequence shown here is derived from an EMBL/GenBank/DDBJ whole genome shotgun (WGS) entry which is preliminary data.</text>
</comment>
<reference evidence="3 4" key="1">
    <citation type="submission" date="2009-01" db="EMBL/GenBank/DDBJ databases">
        <authorList>
            <person name="Fulton L."/>
            <person name="Clifton S."/>
            <person name="Fulton B."/>
            <person name="Xu J."/>
            <person name="Minx P."/>
            <person name="Pepin K.H."/>
            <person name="Johnson M."/>
            <person name="Bhonagiri V."/>
            <person name="Nash W.E."/>
            <person name="Mardis E.R."/>
            <person name="Wilson R.K."/>
        </authorList>
    </citation>
    <scope>NUCLEOTIDE SEQUENCE [LARGE SCALE GENOMIC DNA]</scope>
    <source>
        <strain evidence="3 4">DSM 5476</strain>
    </source>
</reference>